<keyword evidence="6" id="KW-1185">Reference proteome</keyword>
<reference evidence="5 6" key="1">
    <citation type="journal article" date="2012" name="Eukaryot. Cell">
        <title>Draft genome sequence of Wickerhamomyces ciferrii NRRL Y-1031 F-60-10.</title>
        <authorList>
            <person name="Schneider J."/>
            <person name="Andrea H."/>
            <person name="Blom J."/>
            <person name="Jaenicke S."/>
            <person name="Ruckert C."/>
            <person name="Schorsch C."/>
            <person name="Szczepanowski R."/>
            <person name="Farwick M."/>
            <person name="Goesmann A."/>
            <person name="Puhler A."/>
            <person name="Schaffer S."/>
            <person name="Tauch A."/>
            <person name="Kohler T."/>
            <person name="Brinkrolf K."/>
        </authorList>
    </citation>
    <scope>NUCLEOTIDE SEQUENCE [LARGE SCALE GENOMIC DNA]</scope>
    <source>
        <strain evidence="6">ATCC 14091 / BCRC 22168 / CBS 111 / JCM 3599 / NBRC 0793 / NRRL Y-1031 F-60-10</strain>
    </source>
</reference>
<feature type="compositionally biased region" description="Polar residues" evidence="3">
    <location>
        <begin position="23"/>
        <end position="73"/>
    </location>
</feature>
<feature type="compositionally biased region" description="Polar residues" evidence="3">
    <location>
        <begin position="81"/>
        <end position="109"/>
    </location>
</feature>
<evidence type="ECO:0000256" key="2">
    <source>
        <dbReference type="ARBA" id="ARBA00023180"/>
    </source>
</evidence>
<protein>
    <submittedName>
        <fullName evidence="5">Immunoglobulin superfamily member</fullName>
    </submittedName>
</protein>
<keyword evidence="2" id="KW-0325">Glycoprotein</keyword>
<feature type="chain" id="PRO_5003834384" evidence="4">
    <location>
        <begin position="19"/>
        <end position="356"/>
    </location>
</feature>
<sequence>MLFTRYVSIAFAAALVSAATEPKATQGQTTAVPTVPGSASNYPDESTSTETPKATQGQTTEEPTVPGSASNYPDESKTSETPKATQGQTTAVPTVPGSASNYPDQTKSVGPSGYFNTSIATQSNIETTLVTITSCHEDKCSEVPSTAQVSIATTTISGVVTQYTTYCPLSTTDSFAPPVASPSGSSTDSFAPPVASPTASSTDSFAPPVAAPTSGEHVQTTLVTVTSCKDNKCTEVPSTAQVSVATSTVNGVETSYTTYCPISSTDSVAPPVASPTSGSAAASTHVTNGSTVVKPSGSTAAPKGSTVAPSGSTPASSAAQQSKAPGSSVAGVSTYEGSAAKVVAGSFFGVLPFLFI</sequence>
<dbReference type="STRING" id="1206466.K0KLL8"/>
<comment type="caution">
    <text evidence="5">The sequence shown here is derived from an EMBL/GenBank/DDBJ whole genome shotgun (WGS) entry which is preliminary data.</text>
</comment>
<feature type="compositionally biased region" description="Low complexity" evidence="3">
    <location>
        <begin position="305"/>
        <end position="328"/>
    </location>
</feature>
<name>K0KLL8_WICCF</name>
<feature type="compositionally biased region" description="Low complexity" evidence="3">
    <location>
        <begin position="267"/>
        <end position="284"/>
    </location>
</feature>
<dbReference type="Pfam" id="PF13928">
    <property type="entry name" value="Flocculin_t3"/>
    <property type="match status" value="2"/>
</dbReference>
<dbReference type="InParanoid" id="K0KLL8"/>
<dbReference type="HOGENOM" id="CLU_778915_0_0_1"/>
<feature type="compositionally biased region" description="Polar residues" evidence="3">
    <location>
        <begin position="285"/>
        <end position="299"/>
    </location>
</feature>
<feature type="region of interest" description="Disordered" evidence="3">
    <location>
        <begin position="267"/>
        <end position="330"/>
    </location>
</feature>
<organism evidence="5 6">
    <name type="scientific">Wickerhamomyces ciferrii (strain ATCC 14091 / BCRC 22168 / CBS 111 / JCM 3599 / NBRC 0793 / NRRL Y-1031 F-60-10)</name>
    <name type="common">Yeast</name>
    <name type="synonym">Pichia ciferrii</name>
    <dbReference type="NCBI Taxonomy" id="1206466"/>
    <lineage>
        <taxon>Eukaryota</taxon>
        <taxon>Fungi</taxon>
        <taxon>Dikarya</taxon>
        <taxon>Ascomycota</taxon>
        <taxon>Saccharomycotina</taxon>
        <taxon>Saccharomycetes</taxon>
        <taxon>Phaffomycetales</taxon>
        <taxon>Wickerhamomycetaceae</taxon>
        <taxon>Wickerhamomyces</taxon>
    </lineage>
</organism>
<dbReference type="EMBL" id="CAIF01000092">
    <property type="protein sequence ID" value="CCH43871.1"/>
    <property type="molecule type" value="Genomic_DNA"/>
</dbReference>
<evidence type="ECO:0000256" key="4">
    <source>
        <dbReference type="SAM" id="SignalP"/>
    </source>
</evidence>
<feature type="region of interest" description="Disordered" evidence="3">
    <location>
        <begin position="177"/>
        <end position="216"/>
    </location>
</feature>
<keyword evidence="1 4" id="KW-0732">Signal</keyword>
<proteinExistence type="predicted"/>
<evidence type="ECO:0000256" key="3">
    <source>
        <dbReference type="SAM" id="MobiDB-lite"/>
    </source>
</evidence>
<evidence type="ECO:0000313" key="5">
    <source>
        <dbReference type="EMBL" id="CCH43871.1"/>
    </source>
</evidence>
<dbReference type="AlphaFoldDB" id="K0KLL8"/>
<accession>K0KLL8</accession>
<feature type="region of interest" description="Disordered" evidence="3">
    <location>
        <begin position="19"/>
        <end position="109"/>
    </location>
</feature>
<feature type="signal peptide" evidence="4">
    <location>
        <begin position="1"/>
        <end position="18"/>
    </location>
</feature>
<evidence type="ECO:0000313" key="6">
    <source>
        <dbReference type="Proteomes" id="UP000009328"/>
    </source>
</evidence>
<evidence type="ECO:0000256" key="1">
    <source>
        <dbReference type="ARBA" id="ARBA00022729"/>
    </source>
</evidence>
<gene>
    <name evidence="5" type="ORF">BN7_3425</name>
</gene>
<dbReference type="eggNOG" id="ENOG502SH1C">
    <property type="taxonomic scope" value="Eukaryota"/>
</dbReference>
<dbReference type="InterPro" id="IPR025928">
    <property type="entry name" value="Flocculin_t3_rpt"/>
</dbReference>
<dbReference type="Proteomes" id="UP000009328">
    <property type="component" value="Unassembled WGS sequence"/>
</dbReference>